<dbReference type="RefSeq" id="WP_083144193.1">
    <property type="nucleotide sequence ID" value="NZ_MVID01000013.1"/>
</dbReference>
<dbReference type="AlphaFoldDB" id="A0A375YQN5"/>
<dbReference type="FunFam" id="1.10.45.10:FF:000001">
    <property type="entry name" value="D-lactate dehydrogenase mitochondrial"/>
    <property type="match status" value="1"/>
</dbReference>
<accession>A0A375YQN5</accession>
<dbReference type="SUPFAM" id="SSF56176">
    <property type="entry name" value="FAD-binding/transporter-associated domain-like"/>
    <property type="match status" value="1"/>
</dbReference>
<protein>
    <submittedName>
        <fullName evidence="7">Putative oxidoreductase [Mycobacterium tuberculosis H37Rv]</fullName>
    </submittedName>
</protein>
<evidence type="ECO:0000313" key="8">
    <source>
        <dbReference type="Proteomes" id="UP000252008"/>
    </source>
</evidence>
<dbReference type="InterPro" id="IPR016164">
    <property type="entry name" value="FAD-linked_Oxase-like_C"/>
</dbReference>
<dbReference type="Pfam" id="PF02913">
    <property type="entry name" value="FAD-oxidase_C"/>
    <property type="match status" value="1"/>
</dbReference>
<gene>
    <name evidence="7" type="ORF">MPP7335_05211</name>
</gene>
<proteinExistence type="inferred from homology"/>
<dbReference type="InterPro" id="IPR016169">
    <property type="entry name" value="FAD-bd_PCMH_sub2"/>
</dbReference>
<dbReference type="InterPro" id="IPR051264">
    <property type="entry name" value="FAD-oxidored/transferase_4"/>
</dbReference>
<dbReference type="InterPro" id="IPR006094">
    <property type="entry name" value="Oxid_FAD_bind_N"/>
</dbReference>
<dbReference type="STRING" id="39692.BST38_15325"/>
<keyword evidence="3" id="KW-0285">Flavoprotein</keyword>
<dbReference type="PROSITE" id="PS51387">
    <property type="entry name" value="FAD_PCMH"/>
    <property type="match status" value="1"/>
</dbReference>
<dbReference type="InterPro" id="IPR004113">
    <property type="entry name" value="FAD-bd_oxidored_4_C"/>
</dbReference>
<dbReference type="EMBL" id="UEGS01000001">
    <property type="protein sequence ID" value="SRX83432.1"/>
    <property type="molecule type" value="Genomic_DNA"/>
</dbReference>
<reference evidence="7 8" key="1">
    <citation type="submission" date="2018-05" db="EMBL/GenBank/DDBJ databases">
        <authorList>
            <consortium name="IHU Genomes"/>
        </authorList>
    </citation>
    <scope>NUCLEOTIDE SEQUENCE [LARGE SCALE GENOMIC DNA]</scope>
    <source>
        <strain evidence="7 8">P7335</strain>
    </source>
</reference>
<evidence type="ECO:0000256" key="4">
    <source>
        <dbReference type="ARBA" id="ARBA00022827"/>
    </source>
</evidence>
<dbReference type="Proteomes" id="UP000252008">
    <property type="component" value="Unassembled WGS sequence"/>
</dbReference>
<keyword evidence="4" id="KW-0274">FAD</keyword>
<evidence type="ECO:0000259" key="6">
    <source>
        <dbReference type="PROSITE" id="PS51387"/>
    </source>
</evidence>
<dbReference type="GO" id="GO:0022904">
    <property type="term" value="P:respiratory electron transport chain"/>
    <property type="evidence" value="ECO:0007669"/>
    <property type="project" value="TreeGrafter"/>
</dbReference>
<comment type="similarity">
    <text evidence="2">Belongs to the FAD-binding oxidoreductase/transferase type 4 family.</text>
</comment>
<dbReference type="Gene3D" id="3.30.70.2740">
    <property type="match status" value="1"/>
</dbReference>
<comment type="cofactor">
    <cofactor evidence="1">
        <name>FAD</name>
        <dbReference type="ChEBI" id="CHEBI:57692"/>
    </cofactor>
</comment>
<keyword evidence="8" id="KW-1185">Reference proteome</keyword>
<dbReference type="PANTHER" id="PTHR43716">
    <property type="entry name" value="D-2-HYDROXYGLUTARATE DEHYDROGENASE, MITOCHONDRIAL"/>
    <property type="match status" value="1"/>
</dbReference>
<name>A0A375YQN5_MYCPF</name>
<dbReference type="Gene3D" id="3.30.465.10">
    <property type="match status" value="1"/>
</dbReference>
<dbReference type="PANTHER" id="PTHR43716:SF1">
    <property type="entry name" value="D-2-HYDROXYGLUTARATE DEHYDROGENASE, MITOCHONDRIAL"/>
    <property type="match status" value="1"/>
</dbReference>
<evidence type="ECO:0000256" key="3">
    <source>
        <dbReference type="ARBA" id="ARBA00022630"/>
    </source>
</evidence>
<organism evidence="7 8">
    <name type="scientific">Mycolicibacterium parafortuitum</name>
    <name type="common">Mycobacterium parafortuitum</name>
    <dbReference type="NCBI Taxonomy" id="39692"/>
    <lineage>
        <taxon>Bacteria</taxon>
        <taxon>Bacillati</taxon>
        <taxon>Actinomycetota</taxon>
        <taxon>Actinomycetes</taxon>
        <taxon>Mycobacteriales</taxon>
        <taxon>Mycobacteriaceae</taxon>
        <taxon>Mycolicibacterium</taxon>
    </lineage>
</organism>
<dbReference type="InterPro" id="IPR036318">
    <property type="entry name" value="FAD-bd_PCMH-like_sf"/>
</dbReference>
<dbReference type="GO" id="GO:0016491">
    <property type="term" value="F:oxidoreductase activity"/>
    <property type="evidence" value="ECO:0007669"/>
    <property type="project" value="UniProtKB-KW"/>
</dbReference>
<sequence>MSEALTERLTEIVGAAYLSTDRDVLDGRSVDHTGRYRGRASALVRPGSTDEVAAVLRACRDAGVAVTVQGGRTSLVAGTVPEHDDVLVSTERLREIGDVDVVERRIRVGAGVTLAEVQRAAAAAGLVFGVDLAARDSATVGGMASTNAGGLRTVCYGNMGEQVLGLDVVLPDGTVVHRHSQVRSDNTGYDLASLFVGAEGTLGVITALDLRLHPTPRRRVTAICGFADLDALIATGRVFRDMEGIAALELIDARAGALTAEHAGVAAPVDGAWQLLIELAGETDLTERLADALETAELCGEPAVGVDANAQQRLWQVRESIADVLGAYGPPLKFDVSLPLSSIQSFAEDAVALIGEHAPDAIPVLFGHIGEGNLHLNIVRCALTGDAERELYSAMMALIARHDGNVSSEHGVGTRKRDYLSMARTEADIAAMRAVKNAFDPTGYLNRAVLFD</sequence>
<dbReference type="Pfam" id="PF01565">
    <property type="entry name" value="FAD_binding_4"/>
    <property type="match status" value="1"/>
</dbReference>
<dbReference type="SUPFAM" id="SSF55103">
    <property type="entry name" value="FAD-linked oxidases, C-terminal domain"/>
    <property type="match status" value="1"/>
</dbReference>
<evidence type="ECO:0000313" key="7">
    <source>
        <dbReference type="EMBL" id="SRX83432.1"/>
    </source>
</evidence>
<evidence type="ECO:0000256" key="2">
    <source>
        <dbReference type="ARBA" id="ARBA00008000"/>
    </source>
</evidence>
<dbReference type="InterPro" id="IPR016167">
    <property type="entry name" value="FAD-bd_PCMH_sub1"/>
</dbReference>
<dbReference type="Gene3D" id="1.10.45.10">
    <property type="entry name" value="Vanillyl-alcohol Oxidase, Chain A, domain 4"/>
    <property type="match status" value="1"/>
</dbReference>
<keyword evidence="5" id="KW-0560">Oxidoreductase</keyword>
<dbReference type="Gene3D" id="3.30.70.2190">
    <property type="match status" value="1"/>
</dbReference>
<dbReference type="GO" id="GO:0071949">
    <property type="term" value="F:FAD binding"/>
    <property type="evidence" value="ECO:0007669"/>
    <property type="project" value="InterPro"/>
</dbReference>
<dbReference type="InterPro" id="IPR016171">
    <property type="entry name" value="Vanillyl_alc_oxidase_C-sub2"/>
</dbReference>
<evidence type="ECO:0000256" key="5">
    <source>
        <dbReference type="ARBA" id="ARBA00023002"/>
    </source>
</evidence>
<evidence type="ECO:0000256" key="1">
    <source>
        <dbReference type="ARBA" id="ARBA00001974"/>
    </source>
</evidence>
<dbReference type="InterPro" id="IPR016166">
    <property type="entry name" value="FAD-bd_PCMH"/>
</dbReference>
<feature type="domain" description="FAD-binding PCMH-type" evidence="6">
    <location>
        <begin position="36"/>
        <end position="215"/>
    </location>
</feature>
<dbReference type="Gene3D" id="3.30.43.10">
    <property type="entry name" value="Uridine Diphospho-n-acetylenolpyruvylglucosamine Reductase, domain 2"/>
    <property type="match status" value="1"/>
</dbReference>